<dbReference type="Proteomes" id="UP000055136">
    <property type="component" value="Chromosome"/>
</dbReference>
<evidence type="ECO:0000256" key="1">
    <source>
        <dbReference type="ARBA" id="ARBA00022737"/>
    </source>
</evidence>
<keyword evidence="5" id="KW-0732">Signal</keyword>
<name>A0A0S2TGG2_9GAMM</name>
<feature type="repeat" description="TPR" evidence="3">
    <location>
        <begin position="102"/>
        <end position="135"/>
    </location>
</feature>
<organism evidence="6 7">
    <name type="scientific">Candidatus Tenderia electrophaga</name>
    <dbReference type="NCBI Taxonomy" id="1748243"/>
    <lineage>
        <taxon>Bacteria</taxon>
        <taxon>Pseudomonadati</taxon>
        <taxon>Pseudomonadota</taxon>
        <taxon>Gammaproteobacteria</taxon>
        <taxon>Candidatus Tenderiales</taxon>
        <taxon>Candidatus Tenderiaceae</taxon>
        <taxon>Candidatus Tenderia</taxon>
    </lineage>
</organism>
<keyword evidence="1" id="KW-0677">Repeat</keyword>
<dbReference type="PANTHER" id="PTHR44943">
    <property type="entry name" value="CELLULOSE SYNTHASE OPERON PROTEIN C"/>
    <property type="match status" value="1"/>
</dbReference>
<keyword evidence="2 3" id="KW-0802">TPR repeat</keyword>
<dbReference type="KEGG" id="tee:Tel_13995"/>
<feature type="region of interest" description="Disordered" evidence="4">
    <location>
        <begin position="28"/>
        <end position="65"/>
    </location>
</feature>
<dbReference type="InterPro" id="IPR019734">
    <property type="entry name" value="TPR_rpt"/>
</dbReference>
<gene>
    <name evidence="6" type="ORF">Tel_13995</name>
</gene>
<evidence type="ECO:0000256" key="3">
    <source>
        <dbReference type="PROSITE-ProRule" id="PRU00339"/>
    </source>
</evidence>
<accession>A0A0S2TGG2</accession>
<dbReference type="Pfam" id="PF13424">
    <property type="entry name" value="TPR_12"/>
    <property type="match status" value="1"/>
</dbReference>
<feature type="signal peptide" evidence="5">
    <location>
        <begin position="1"/>
        <end position="28"/>
    </location>
</feature>
<evidence type="ECO:0000313" key="6">
    <source>
        <dbReference type="EMBL" id="ALP54157.1"/>
    </source>
</evidence>
<dbReference type="Gene3D" id="1.25.40.10">
    <property type="entry name" value="Tetratricopeptide repeat domain"/>
    <property type="match status" value="1"/>
</dbReference>
<dbReference type="EMBL" id="CP013099">
    <property type="protein sequence ID" value="ALP54157.1"/>
    <property type="molecule type" value="Genomic_DNA"/>
</dbReference>
<feature type="chain" id="PRO_5006604983" evidence="5">
    <location>
        <begin position="29"/>
        <end position="220"/>
    </location>
</feature>
<dbReference type="AlphaFoldDB" id="A0A0S2TGG2"/>
<sequence length="220" mass="24035">MILPPRQLIRGVGIVCLTALLGACSSTGAPQPPTGASAQQATSGGDAQPESTAAGTQQSDKPALPSAVVSEFERGVRALQAKAYDQAEAIFYDMTQRYPDLPGPYANLGAVLLAKKDYETAETALKRAQQLNPGNAEIYNHLGMLYRRDGRFDKALEAYRQGLEIAPNNSNLLRNAGILLELYLNTPAAALEYYQRYIELKPDDRQVQIWIADLSRRIEP</sequence>
<evidence type="ECO:0000256" key="5">
    <source>
        <dbReference type="SAM" id="SignalP"/>
    </source>
</evidence>
<evidence type="ECO:0000313" key="7">
    <source>
        <dbReference type="Proteomes" id="UP000055136"/>
    </source>
</evidence>
<evidence type="ECO:0000256" key="4">
    <source>
        <dbReference type="SAM" id="MobiDB-lite"/>
    </source>
</evidence>
<proteinExistence type="predicted"/>
<feature type="repeat" description="TPR" evidence="3">
    <location>
        <begin position="136"/>
        <end position="169"/>
    </location>
</feature>
<dbReference type="SMART" id="SM00028">
    <property type="entry name" value="TPR"/>
    <property type="match status" value="2"/>
</dbReference>
<dbReference type="PROSITE" id="PS51257">
    <property type="entry name" value="PROKAR_LIPOPROTEIN"/>
    <property type="match status" value="1"/>
</dbReference>
<dbReference type="PANTHER" id="PTHR44943:SF8">
    <property type="entry name" value="TPR REPEAT-CONTAINING PROTEIN MJ0263"/>
    <property type="match status" value="1"/>
</dbReference>
<reference evidence="6" key="1">
    <citation type="submission" date="2015-10" db="EMBL/GenBank/DDBJ databases">
        <title>Description of Candidatus Tenderia electrophaga gen. nov, sp. nov., an Uncultivated Electroautotroph from a Biocathode Enrichment.</title>
        <authorList>
            <person name="Eddie B.J."/>
            <person name="Malanoski A.P."/>
            <person name="Wang Z."/>
            <person name="Hall R.J."/>
            <person name="Oh S.D."/>
            <person name="Heiner C."/>
            <person name="Lin B."/>
            <person name="Strycharz-Glaven S.M."/>
        </authorList>
    </citation>
    <scope>NUCLEOTIDE SEQUENCE [LARGE SCALE GENOMIC DNA]</scope>
    <source>
        <strain evidence="6">NRL1</strain>
    </source>
</reference>
<dbReference type="InterPro" id="IPR011990">
    <property type="entry name" value="TPR-like_helical_dom_sf"/>
</dbReference>
<keyword evidence="7" id="KW-1185">Reference proteome</keyword>
<dbReference type="InterPro" id="IPR051685">
    <property type="entry name" value="Ycf3/AcsC/BcsC/TPR_MFPF"/>
</dbReference>
<evidence type="ECO:0000256" key="2">
    <source>
        <dbReference type="ARBA" id="ARBA00022803"/>
    </source>
</evidence>
<dbReference type="STRING" id="1748243.Tel_13995"/>
<dbReference type="PROSITE" id="PS50005">
    <property type="entry name" value="TPR"/>
    <property type="match status" value="2"/>
</dbReference>
<dbReference type="PROSITE" id="PS50293">
    <property type="entry name" value="TPR_REGION"/>
    <property type="match status" value="1"/>
</dbReference>
<protein>
    <submittedName>
        <fullName evidence="6">Uncharacterized protein</fullName>
    </submittedName>
</protein>
<feature type="compositionally biased region" description="Polar residues" evidence="4">
    <location>
        <begin position="28"/>
        <end position="60"/>
    </location>
</feature>
<dbReference type="SUPFAM" id="SSF48452">
    <property type="entry name" value="TPR-like"/>
    <property type="match status" value="1"/>
</dbReference>